<feature type="domain" description="Bacterial sugar transferase" evidence="3">
    <location>
        <begin position="13"/>
        <end position="187"/>
    </location>
</feature>
<keyword evidence="4" id="KW-0808">Transferase</keyword>
<dbReference type="RefSeq" id="WP_135477771.1">
    <property type="nucleotide sequence ID" value="NZ_SIJK02000011.1"/>
</dbReference>
<comment type="caution">
    <text evidence="4">The sequence shown here is derived from an EMBL/GenBank/DDBJ whole genome shotgun (WGS) entry which is preliminary data.</text>
</comment>
<organism evidence="4 5">
    <name type="scientific">Candidatus Chloroploca mongolica</name>
    <dbReference type="NCBI Taxonomy" id="2528176"/>
    <lineage>
        <taxon>Bacteria</taxon>
        <taxon>Bacillati</taxon>
        <taxon>Chloroflexota</taxon>
        <taxon>Chloroflexia</taxon>
        <taxon>Chloroflexales</taxon>
        <taxon>Chloroflexineae</taxon>
        <taxon>Oscillochloridaceae</taxon>
        <taxon>Candidatus Chloroploca</taxon>
    </lineage>
</organism>
<evidence type="ECO:0000256" key="1">
    <source>
        <dbReference type="ARBA" id="ARBA00006464"/>
    </source>
</evidence>
<dbReference type="PANTHER" id="PTHR30576">
    <property type="entry name" value="COLANIC BIOSYNTHESIS UDP-GLUCOSE LIPID CARRIER TRANSFERASE"/>
    <property type="match status" value="1"/>
</dbReference>
<name>A0ABS4D8I2_9CHLR</name>
<reference evidence="4 5" key="1">
    <citation type="submission" date="2021-03" db="EMBL/GenBank/DDBJ databases">
        <authorList>
            <person name="Grouzdev D.S."/>
        </authorList>
    </citation>
    <scope>NUCLEOTIDE SEQUENCE [LARGE SCALE GENOMIC DNA]</scope>
    <source>
        <strain evidence="4 5">M50-1</strain>
    </source>
</reference>
<keyword evidence="5" id="KW-1185">Reference proteome</keyword>
<keyword evidence="2" id="KW-0472">Membrane</keyword>
<accession>A0ABS4D8I2</accession>
<keyword evidence="2" id="KW-0812">Transmembrane</keyword>
<evidence type="ECO:0000259" key="3">
    <source>
        <dbReference type="Pfam" id="PF02397"/>
    </source>
</evidence>
<comment type="similarity">
    <text evidence="1">Belongs to the bacterial sugar transferase family.</text>
</comment>
<dbReference type="InterPro" id="IPR003362">
    <property type="entry name" value="Bact_transf"/>
</dbReference>
<dbReference type="Proteomes" id="UP001193081">
    <property type="component" value="Unassembled WGS sequence"/>
</dbReference>
<dbReference type="EMBL" id="SIJK02000011">
    <property type="protein sequence ID" value="MBP1465743.1"/>
    <property type="molecule type" value="Genomic_DNA"/>
</dbReference>
<dbReference type="Pfam" id="PF02397">
    <property type="entry name" value="Bac_transf"/>
    <property type="match status" value="1"/>
</dbReference>
<protein>
    <submittedName>
        <fullName evidence="4">Sugar transferase</fullName>
    </submittedName>
</protein>
<evidence type="ECO:0000313" key="4">
    <source>
        <dbReference type="EMBL" id="MBP1465743.1"/>
    </source>
</evidence>
<sequence>MNSLNSFYRHTGKRIFDLLVAIPVLLVFSPLLAVLALLVRVKLGTPVFFRQQRPGRHGKPFTMVKFRTMTDARDAKGNLLPDAERLTRFGKFLRSSSLDELPELWNVLKGEMSLVGPRPLRIEYLPLYSTHQARRHEVRPGITGWAQVNGRNALSWEERFDLDVWYVNQASFYLDLKIIVMTIVAILRRDGISASGHATMYRFTGSKDTKEASPEQLQKGDTA</sequence>
<feature type="transmembrane region" description="Helical" evidence="2">
    <location>
        <begin position="20"/>
        <end position="41"/>
    </location>
</feature>
<gene>
    <name evidence="4" type="ORF">EYB53_008500</name>
</gene>
<keyword evidence="2" id="KW-1133">Transmembrane helix</keyword>
<proteinExistence type="inferred from homology"/>
<dbReference type="PANTHER" id="PTHR30576:SF8">
    <property type="entry name" value="UNDECAPRENYL-PHOSPHATE GALACTOSE PHOSPHOTRANSFERASE"/>
    <property type="match status" value="1"/>
</dbReference>
<dbReference type="GO" id="GO:0016740">
    <property type="term" value="F:transferase activity"/>
    <property type="evidence" value="ECO:0007669"/>
    <property type="project" value="UniProtKB-KW"/>
</dbReference>
<evidence type="ECO:0000256" key="2">
    <source>
        <dbReference type="SAM" id="Phobius"/>
    </source>
</evidence>
<evidence type="ECO:0000313" key="5">
    <source>
        <dbReference type="Proteomes" id="UP001193081"/>
    </source>
</evidence>